<protein>
    <recommendedName>
        <fullName evidence="4">SHOCT domain-containing protein</fullName>
    </recommendedName>
</protein>
<keyword evidence="1" id="KW-0472">Membrane</keyword>
<dbReference type="EMBL" id="AP006878">
    <property type="protein sequence ID" value="BAD85562.1"/>
    <property type="molecule type" value="Genomic_DNA"/>
</dbReference>
<keyword evidence="1" id="KW-1133">Transmembrane helix</keyword>
<evidence type="ECO:0000313" key="2">
    <source>
        <dbReference type="EMBL" id="BAD85562.1"/>
    </source>
</evidence>
<feature type="transmembrane region" description="Helical" evidence="1">
    <location>
        <begin position="49"/>
        <end position="66"/>
    </location>
</feature>
<keyword evidence="1" id="KW-0812">Transmembrane</keyword>
<dbReference type="RefSeq" id="WP_011250324.1">
    <property type="nucleotide sequence ID" value="NC_006624.1"/>
</dbReference>
<name>Q5JGY2_THEKO</name>
<dbReference type="eggNOG" id="arCOG09561">
    <property type="taxonomic scope" value="Archaea"/>
</dbReference>
<sequence length="69" mass="7995">MTKLTLEEVQRRRELTEKLRAGTITRDEAIELAQILEKEKKIAEEQKDFNALLAIILLLGLLYALTKEK</sequence>
<dbReference type="KEGG" id="tko:TK1373"/>
<dbReference type="PATRIC" id="fig|69014.16.peg.1338"/>
<accession>Q5JGY2</accession>
<organism evidence="2 3">
    <name type="scientific">Thermococcus kodakarensis (strain ATCC BAA-918 / JCM 12380 / KOD1)</name>
    <name type="common">Pyrococcus kodakaraensis (strain KOD1)</name>
    <dbReference type="NCBI Taxonomy" id="69014"/>
    <lineage>
        <taxon>Archaea</taxon>
        <taxon>Methanobacteriati</taxon>
        <taxon>Methanobacteriota</taxon>
        <taxon>Thermococci</taxon>
        <taxon>Thermococcales</taxon>
        <taxon>Thermococcaceae</taxon>
        <taxon>Thermococcus</taxon>
    </lineage>
</organism>
<gene>
    <name evidence="2" type="ordered locus">TK1373</name>
</gene>
<dbReference type="InParanoid" id="Q5JGY2"/>
<evidence type="ECO:0000256" key="1">
    <source>
        <dbReference type="SAM" id="Phobius"/>
    </source>
</evidence>
<reference evidence="2 3" key="1">
    <citation type="journal article" date="2005" name="Genome Res.">
        <title>Complete genome sequence of the hyperthermophilic archaeon Thermococcus kodakaraensis KOD1 and comparison with Pyrococcus genomes.</title>
        <authorList>
            <person name="Fukui T."/>
            <person name="Atomi H."/>
            <person name="Kanai T."/>
            <person name="Matsumi R."/>
            <person name="Fujiwara S."/>
            <person name="Imanaka T."/>
        </authorList>
    </citation>
    <scope>NUCLEOTIDE SEQUENCE [LARGE SCALE GENOMIC DNA]</scope>
    <source>
        <strain evidence="3">ATCC BAA-918 / JCM 12380 / KOD1</strain>
    </source>
</reference>
<dbReference type="OrthoDB" id="379020at2157"/>
<dbReference type="EnsemblBacteria" id="BAD85562">
    <property type="protein sequence ID" value="BAD85562"/>
    <property type="gene ID" value="TK1373"/>
</dbReference>
<dbReference type="Proteomes" id="UP000000536">
    <property type="component" value="Chromosome"/>
</dbReference>
<proteinExistence type="predicted"/>
<dbReference type="GeneID" id="78447893"/>
<dbReference type="HOGENOM" id="CLU_2766004_0_0_2"/>
<dbReference type="STRING" id="69014.TK1373"/>
<dbReference type="AlphaFoldDB" id="Q5JGY2"/>
<keyword evidence="3" id="KW-1185">Reference proteome</keyword>
<evidence type="ECO:0008006" key="4">
    <source>
        <dbReference type="Google" id="ProtNLM"/>
    </source>
</evidence>
<evidence type="ECO:0000313" key="3">
    <source>
        <dbReference type="Proteomes" id="UP000000536"/>
    </source>
</evidence>